<dbReference type="EMBL" id="JACETU010000006">
    <property type="protein sequence ID" value="KAF7426380.1"/>
    <property type="molecule type" value="Genomic_DNA"/>
</dbReference>
<feature type="compositionally biased region" description="Polar residues" evidence="1">
    <location>
        <begin position="276"/>
        <end position="288"/>
    </location>
</feature>
<feature type="compositionally biased region" description="Polar residues" evidence="1">
    <location>
        <begin position="560"/>
        <end position="574"/>
    </location>
</feature>
<evidence type="ECO:0000313" key="2">
    <source>
        <dbReference type="EMBL" id="KAF7426380.1"/>
    </source>
</evidence>
<protein>
    <submittedName>
        <fullName evidence="2">Uncharacterized protein</fullName>
    </submittedName>
</protein>
<feature type="compositionally biased region" description="Low complexity" evidence="1">
    <location>
        <begin position="141"/>
        <end position="156"/>
    </location>
</feature>
<feature type="region of interest" description="Disordered" evidence="1">
    <location>
        <begin position="115"/>
        <end position="302"/>
    </location>
</feature>
<sequence length="700" mass="75652">MARKSTRSRATPRSSKIADDPATPPTSPAVSMPATPRPKRISPRKRDVPLDTPAVQMSDSIHAPPISHRLSFGTAIDGEVDTSSSSQTNTESEAQTALADGVVLDSTAPVKVSAEAVAELTTQPEDSKATPTPKGKRKRAVSTVSPSPAANASPTPQGKRKRARSTVSPSPPAKPLVRGAKKPILASPDELRAARQANPAKRIRPITRFDSDDEEASTAPIVGRADSPVPPAFRTSSEGTPTPPIPKLELSFFNDEAEEDNTVEAENLTKIAWGSRSPSPQLTTPSKSEASRRGDVKKVEEEAESLVTRVNTLLAKSKNMKAKGSPNRSGRCDDPILPDSSDDEATPKHGTNNDGPPLSFPEIPPVLNGIISALESLKILPHLRHSELLPKYTPQTSDDVQNPAVLHVMGCMTDEYAAVAIYDALHFQGRGVYANPLIANPRNFRVVNKTVMFASESRSPAVFVMPIVVQSCSLLELASVNPYDQHLRLTGWLFDEVFSLFSSFVGSLLKLDTVYAYMNGFCLQFSSRLAKADDARSALSAPNTPQRTSMASMAFKPAGSAQNRARQTAPSTAMTRRYPSSVASTDTVPIYDGRLNRGNFCFTDRDWDQLPSMIRYGVPMPASDEAPDNSLAQDLPASKPHKFVVALVGFTMTTFNPKQNPTSTVASFNIQFSVVLGAFKSLEKPRKVTKEYIDQVRNSV</sequence>
<name>A0A8H6ZPD6_PLEOS</name>
<comment type="caution">
    <text evidence="2">The sequence shown here is derived from an EMBL/GenBank/DDBJ whole genome shotgun (WGS) entry which is preliminary data.</text>
</comment>
<evidence type="ECO:0000313" key="3">
    <source>
        <dbReference type="Proteomes" id="UP000623687"/>
    </source>
</evidence>
<gene>
    <name evidence="2" type="ORF">PC9H_008748</name>
</gene>
<accession>A0A8H6ZPD6</accession>
<dbReference type="VEuPathDB" id="FungiDB:PC9H_008748"/>
<evidence type="ECO:0000256" key="1">
    <source>
        <dbReference type="SAM" id="MobiDB-lite"/>
    </source>
</evidence>
<dbReference type="OrthoDB" id="3067694at2759"/>
<feature type="region of interest" description="Disordered" evidence="1">
    <location>
        <begin position="317"/>
        <end position="361"/>
    </location>
</feature>
<dbReference type="RefSeq" id="XP_036629684.1">
    <property type="nucleotide sequence ID" value="XM_036778256.1"/>
</dbReference>
<feature type="compositionally biased region" description="Low complexity" evidence="1">
    <location>
        <begin position="82"/>
        <end position="96"/>
    </location>
</feature>
<dbReference type="GeneID" id="59378566"/>
<feature type="region of interest" description="Disordered" evidence="1">
    <location>
        <begin position="1"/>
        <end position="103"/>
    </location>
</feature>
<feature type="region of interest" description="Disordered" evidence="1">
    <location>
        <begin position="540"/>
        <end position="580"/>
    </location>
</feature>
<feature type="compositionally biased region" description="Basic and acidic residues" evidence="1">
    <location>
        <begin position="289"/>
        <end position="300"/>
    </location>
</feature>
<dbReference type="Proteomes" id="UP000623687">
    <property type="component" value="Unassembled WGS sequence"/>
</dbReference>
<proteinExistence type="predicted"/>
<reference evidence="2" key="1">
    <citation type="submission" date="2019-07" db="EMBL/GenBank/DDBJ databases">
        <authorList>
            <person name="Palmer J.M."/>
        </authorList>
    </citation>
    <scope>NUCLEOTIDE SEQUENCE</scope>
    <source>
        <strain evidence="2">PC9</strain>
    </source>
</reference>
<keyword evidence="3" id="KW-1185">Reference proteome</keyword>
<feature type="compositionally biased region" description="Polar residues" evidence="1">
    <location>
        <begin position="540"/>
        <end position="551"/>
    </location>
</feature>
<dbReference type="AlphaFoldDB" id="A0A8H6ZPD6"/>
<organism evidence="2 3">
    <name type="scientific">Pleurotus ostreatus</name>
    <name type="common">Oyster mushroom</name>
    <name type="synonym">White-rot fungus</name>
    <dbReference type="NCBI Taxonomy" id="5322"/>
    <lineage>
        <taxon>Eukaryota</taxon>
        <taxon>Fungi</taxon>
        <taxon>Dikarya</taxon>
        <taxon>Basidiomycota</taxon>
        <taxon>Agaricomycotina</taxon>
        <taxon>Agaricomycetes</taxon>
        <taxon>Agaricomycetidae</taxon>
        <taxon>Agaricales</taxon>
        <taxon>Pleurotineae</taxon>
        <taxon>Pleurotaceae</taxon>
        <taxon>Pleurotus</taxon>
    </lineage>
</organism>